<protein>
    <submittedName>
        <fullName evidence="3">Fibronectin type III domain protein</fullName>
    </submittedName>
</protein>
<dbReference type="PANTHER" id="PTHR22990:SF15">
    <property type="entry name" value="F-BOX ONLY PROTEIN 10"/>
    <property type="match status" value="1"/>
</dbReference>
<name>E9SER5_RUMAL</name>
<dbReference type="SUPFAM" id="SSF51126">
    <property type="entry name" value="Pectin lyase-like"/>
    <property type="match status" value="2"/>
</dbReference>
<evidence type="ECO:0000313" key="4">
    <source>
        <dbReference type="Proteomes" id="UP000004259"/>
    </source>
</evidence>
<dbReference type="Gene3D" id="2.160.20.10">
    <property type="entry name" value="Single-stranded right-handed beta-helix, Pectin lyase-like"/>
    <property type="match status" value="1"/>
</dbReference>
<dbReference type="InterPro" id="IPR051550">
    <property type="entry name" value="SCF-Subunits/Alg-Epimerases"/>
</dbReference>
<dbReference type="InterPro" id="IPR006626">
    <property type="entry name" value="PbH1"/>
</dbReference>
<dbReference type="AlphaFoldDB" id="E9SER5"/>
<proteinExistence type="predicted"/>
<accession>E9SER5</accession>
<evidence type="ECO:0000313" key="3">
    <source>
        <dbReference type="EMBL" id="EGC02232.1"/>
    </source>
</evidence>
<feature type="domain" description="Fibronectin type-III" evidence="2">
    <location>
        <begin position="623"/>
        <end position="714"/>
    </location>
</feature>
<gene>
    <name evidence="3" type="ORF">CUS_5824</name>
</gene>
<dbReference type="InterPro" id="IPR012334">
    <property type="entry name" value="Pectin_lyas_fold"/>
</dbReference>
<dbReference type="InterPro" id="IPR011050">
    <property type="entry name" value="Pectin_lyase_fold/virulence"/>
</dbReference>
<dbReference type="Pfam" id="PF05048">
    <property type="entry name" value="NosD"/>
    <property type="match status" value="1"/>
</dbReference>
<dbReference type="Gene3D" id="2.60.40.10">
    <property type="entry name" value="Immunoglobulins"/>
    <property type="match status" value="1"/>
</dbReference>
<evidence type="ECO:0000256" key="1">
    <source>
        <dbReference type="ARBA" id="ARBA00022737"/>
    </source>
</evidence>
<keyword evidence="1" id="KW-0677">Repeat</keyword>
<dbReference type="InterPro" id="IPR003961">
    <property type="entry name" value="FN3_dom"/>
</dbReference>
<dbReference type="InterPro" id="IPR007742">
    <property type="entry name" value="NosD_dom"/>
</dbReference>
<sequence length="868" mass="93332">MTNLRYDDIIYLCKYFHSSDGIKIYNAADKQFFGEDKRKDRGLVISKRFVSALSKWAAACCAAVLLASGHFLLTAHAYDYSVITGSTATGASISGYSSAVAIDVTEFGADSTGRKNSAAAIQKALDYAGSHASDKVQVKVIIPAGTYSIGSCLYVHSNTWLYLQDATLRKDFQGGCLIMNYLDNDDGGFNGAHNIIIEGGVLDGNTNGGNVKAFSTIRMGHLHDLWVKNVDFKDNFNCHMLELGGAKNVTVEGCSFHEYYGPKYKEAIQFDILNNENLFEGYAPFDDTPCDNVIIKNNDFYDLMRGIGSHSATIGEYYTNFSISGNTFSNIYDSAIIMENYRRCTIENNTMTGVGSGIDFKNMTYMEVSGYNAPVAGYNGVYDRINDFSDTIIKGNSILAVLTDECPKPFGINLYGKLVQNTAFPDHDYKVEGVLIDSNNITTAGTALQMTDATGVIVNSNVLGTVTDGSIYENNLMNVKYSTDVSVKNNSLIGSNGHSIAVVGGSANSVTSNNCMNSAACGIAADKNAQLKITGNTVQSSAHSGISVGGGSVAEVKGNTITGAEESGVKISDTAGINVINNAISGCVTAGITADEGASAFVDNNDFTNNTSAKYSGQILAMPITALTADGVYGDHVQLSWLSKGGSDGYSVKRRASDSDGEFEEVAVVNTPAYIDEMLPSKTKFDYRVDALLDIGGSYTESSSGTISVRTRSPLSDCTADIGRTYRYSGKRIEPDFNIYLDGRKLQKNVDYTVKFYNNLAAGKATAVVSGCGEFYGFREFSYTISLAKGSTISTLSEPPMTLTGKTSDRYEVMTVSASPSLSSIVDKPHESSELLGAIDNARRSNDLRIYSRRLNSASDSPFYGLWF</sequence>
<dbReference type="eggNOG" id="COG5434">
    <property type="taxonomic scope" value="Bacteria"/>
</dbReference>
<dbReference type="Proteomes" id="UP000004259">
    <property type="component" value="Unassembled WGS sequence"/>
</dbReference>
<dbReference type="PANTHER" id="PTHR22990">
    <property type="entry name" value="F-BOX ONLY PROTEIN"/>
    <property type="match status" value="1"/>
</dbReference>
<reference evidence="3" key="1">
    <citation type="submission" date="2011-02" db="EMBL/GenBank/DDBJ databases">
        <authorList>
            <person name="Nelson K.E."/>
            <person name="Sutton G."/>
            <person name="Torralba M."/>
            <person name="Durkin S."/>
            <person name="Harkins D."/>
            <person name="Montgomery R."/>
            <person name="Ziemer C."/>
            <person name="Klaassens E."/>
            <person name="Ocuiv P."/>
            <person name="Morrison M."/>
        </authorList>
    </citation>
    <scope>NUCLEOTIDE SEQUENCE [LARGE SCALE GENOMIC DNA]</scope>
    <source>
        <strain evidence="3">8</strain>
    </source>
</reference>
<dbReference type="InterPro" id="IPR013783">
    <property type="entry name" value="Ig-like_fold"/>
</dbReference>
<dbReference type="EMBL" id="ADKM02000100">
    <property type="protein sequence ID" value="EGC02232.1"/>
    <property type="molecule type" value="Genomic_DNA"/>
</dbReference>
<organism evidence="3 4">
    <name type="scientific">Ruminococcus albus 8</name>
    <dbReference type="NCBI Taxonomy" id="246199"/>
    <lineage>
        <taxon>Bacteria</taxon>
        <taxon>Bacillati</taxon>
        <taxon>Bacillota</taxon>
        <taxon>Clostridia</taxon>
        <taxon>Eubacteriales</taxon>
        <taxon>Oscillospiraceae</taxon>
        <taxon>Ruminococcus</taxon>
    </lineage>
</organism>
<dbReference type="STRING" id="246199.CUS_5824"/>
<keyword evidence="4" id="KW-1185">Reference proteome</keyword>
<dbReference type="SMART" id="SM00710">
    <property type="entry name" value="PbH1"/>
    <property type="match status" value="11"/>
</dbReference>
<evidence type="ECO:0000259" key="2">
    <source>
        <dbReference type="PROSITE" id="PS50853"/>
    </source>
</evidence>
<comment type="caution">
    <text evidence="3">The sequence shown here is derived from an EMBL/GenBank/DDBJ whole genome shotgun (WGS) entry which is preliminary data.</text>
</comment>
<dbReference type="PROSITE" id="PS50853">
    <property type="entry name" value="FN3"/>
    <property type="match status" value="1"/>
</dbReference>